<sequence length="428" mass="48474">MKFENYNISASLKKSIAENGFKRPTDIQFKSIPPILKGEDVLAIAQTGTGKTAAFAIPVMESLLRNKPKGKSKRVIRSVVMAPTRELAEQITEVFTSIGKYTKLNILCIYGGVEQDNQIKKLEEGVDILIATPGRLFDLNHQGYIKLDRVEVLVLDEADHMLEKGFIKDIKDVIRLLPKKRQTLFFSATIDEAIKKLAYSLVRNAIRIQISPKDPVSKNVNHGVVSVEMDDKRFFLERIVKEHPEDKILVFVRTQVRAERVHKAMARVDIKTVTIHGGKDQKERFEALKLYKSGEVKVLIATDVSARGIDIPGVQYVINYDLPDDPENYVHRVGRTGRGTQKGDAIAFCAEKEKELLDAIENFTGTKIAVYEMDRGEYAGIVGHSEETSTDWKTVMREIETDQKNYKEAKKKANRKKEKKKKVKSSKK</sequence>
<evidence type="ECO:0000256" key="6">
    <source>
        <dbReference type="PROSITE-ProRule" id="PRU00552"/>
    </source>
</evidence>
<dbReference type="InterPro" id="IPR001650">
    <property type="entry name" value="Helicase_C-like"/>
</dbReference>
<evidence type="ECO:0000259" key="9">
    <source>
        <dbReference type="PROSITE" id="PS51194"/>
    </source>
</evidence>
<dbReference type="PROSITE" id="PS51192">
    <property type="entry name" value="HELICASE_ATP_BIND_1"/>
    <property type="match status" value="1"/>
</dbReference>
<evidence type="ECO:0000256" key="1">
    <source>
        <dbReference type="ARBA" id="ARBA00022741"/>
    </source>
</evidence>
<feature type="region of interest" description="Disordered" evidence="7">
    <location>
        <begin position="403"/>
        <end position="428"/>
    </location>
</feature>
<comment type="caution">
    <text evidence="11">The sequence shown here is derived from an EMBL/GenBank/DDBJ whole genome shotgun (WGS) entry which is preliminary data.</text>
</comment>
<evidence type="ECO:0000256" key="2">
    <source>
        <dbReference type="ARBA" id="ARBA00022801"/>
    </source>
</evidence>
<feature type="short sequence motif" description="Q motif" evidence="6">
    <location>
        <begin position="1"/>
        <end position="29"/>
    </location>
</feature>
<protein>
    <submittedName>
        <fullName evidence="11">DEAD/DEAH box helicase</fullName>
    </submittedName>
</protein>
<dbReference type="Pfam" id="PF00271">
    <property type="entry name" value="Helicase_C"/>
    <property type="match status" value="1"/>
</dbReference>
<keyword evidence="4" id="KW-0067">ATP-binding</keyword>
<dbReference type="InterPro" id="IPR011545">
    <property type="entry name" value="DEAD/DEAH_box_helicase_dom"/>
</dbReference>
<dbReference type="AlphaFoldDB" id="A0A7X8XUL7"/>
<evidence type="ECO:0000256" key="7">
    <source>
        <dbReference type="SAM" id="MobiDB-lite"/>
    </source>
</evidence>
<dbReference type="CDD" id="cd00268">
    <property type="entry name" value="DEADc"/>
    <property type="match status" value="1"/>
</dbReference>
<dbReference type="SMART" id="SM00490">
    <property type="entry name" value="HELICc"/>
    <property type="match status" value="1"/>
</dbReference>
<feature type="domain" description="Helicase ATP-binding" evidence="8">
    <location>
        <begin position="32"/>
        <end position="208"/>
    </location>
</feature>
<dbReference type="GO" id="GO:0005829">
    <property type="term" value="C:cytosol"/>
    <property type="evidence" value="ECO:0007669"/>
    <property type="project" value="TreeGrafter"/>
</dbReference>
<name>A0A7X8XUL7_9BACT</name>
<keyword evidence="12" id="KW-1185">Reference proteome</keyword>
<organism evidence="11 12">
    <name type="scientific">Flammeovirga agarivorans</name>
    <dbReference type="NCBI Taxonomy" id="2726742"/>
    <lineage>
        <taxon>Bacteria</taxon>
        <taxon>Pseudomonadati</taxon>
        <taxon>Bacteroidota</taxon>
        <taxon>Cytophagia</taxon>
        <taxon>Cytophagales</taxon>
        <taxon>Flammeovirgaceae</taxon>
        <taxon>Flammeovirga</taxon>
    </lineage>
</organism>
<evidence type="ECO:0000256" key="5">
    <source>
        <dbReference type="ARBA" id="ARBA00038437"/>
    </source>
</evidence>
<dbReference type="PANTHER" id="PTHR47959:SF13">
    <property type="entry name" value="ATP-DEPENDENT RNA HELICASE RHLE"/>
    <property type="match status" value="1"/>
</dbReference>
<reference evidence="11 12" key="1">
    <citation type="submission" date="2020-04" db="EMBL/GenBank/DDBJ databases">
        <title>Flammeovirga sp. SR4, a novel species isolated from seawater.</title>
        <authorList>
            <person name="Wang X."/>
        </authorList>
    </citation>
    <scope>NUCLEOTIDE SEQUENCE [LARGE SCALE GENOMIC DNA]</scope>
    <source>
        <strain evidence="11 12">SR4</strain>
    </source>
</reference>
<dbReference type="EMBL" id="JABAIL010000001">
    <property type="protein sequence ID" value="NLR90245.1"/>
    <property type="molecule type" value="Genomic_DNA"/>
</dbReference>
<dbReference type="GO" id="GO:0016787">
    <property type="term" value="F:hydrolase activity"/>
    <property type="evidence" value="ECO:0007669"/>
    <property type="project" value="UniProtKB-KW"/>
</dbReference>
<evidence type="ECO:0000256" key="3">
    <source>
        <dbReference type="ARBA" id="ARBA00022806"/>
    </source>
</evidence>
<dbReference type="SMART" id="SM00487">
    <property type="entry name" value="DEXDc"/>
    <property type="match status" value="1"/>
</dbReference>
<dbReference type="Gene3D" id="3.40.50.300">
    <property type="entry name" value="P-loop containing nucleotide triphosphate hydrolases"/>
    <property type="match status" value="2"/>
</dbReference>
<dbReference type="InterPro" id="IPR050079">
    <property type="entry name" value="DEAD_box_RNA_helicase"/>
</dbReference>
<dbReference type="SUPFAM" id="SSF52540">
    <property type="entry name" value="P-loop containing nucleoside triphosphate hydrolases"/>
    <property type="match status" value="1"/>
</dbReference>
<keyword evidence="1" id="KW-0547">Nucleotide-binding</keyword>
<evidence type="ECO:0000259" key="8">
    <source>
        <dbReference type="PROSITE" id="PS51192"/>
    </source>
</evidence>
<dbReference type="InterPro" id="IPR044742">
    <property type="entry name" value="DEAD/DEAH_RhlB"/>
</dbReference>
<dbReference type="InterPro" id="IPR027417">
    <property type="entry name" value="P-loop_NTPase"/>
</dbReference>
<evidence type="ECO:0000259" key="10">
    <source>
        <dbReference type="PROSITE" id="PS51195"/>
    </source>
</evidence>
<gene>
    <name evidence="11" type="ORF">HGP29_03460</name>
</gene>
<dbReference type="RefSeq" id="WP_168880953.1">
    <property type="nucleotide sequence ID" value="NZ_JABAIL010000001.1"/>
</dbReference>
<feature type="domain" description="DEAD-box RNA helicase Q" evidence="10">
    <location>
        <begin position="1"/>
        <end position="29"/>
    </location>
</feature>
<dbReference type="CDD" id="cd18787">
    <property type="entry name" value="SF2_C_DEAD"/>
    <property type="match status" value="1"/>
</dbReference>
<dbReference type="Proteomes" id="UP000585050">
    <property type="component" value="Unassembled WGS sequence"/>
</dbReference>
<dbReference type="Pfam" id="PF00270">
    <property type="entry name" value="DEAD"/>
    <property type="match status" value="1"/>
</dbReference>
<evidence type="ECO:0000313" key="12">
    <source>
        <dbReference type="Proteomes" id="UP000585050"/>
    </source>
</evidence>
<dbReference type="PROSITE" id="PS51194">
    <property type="entry name" value="HELICASE_CTER"/>
    <property type="match status" value="1"/>
</dbReference>
<feature type="domain" description="Helicase C-terminal" evidence="9">
    <location>
        <begin position="231"/>
        <end position="379"/>
    </location>
</feature>
<dbReference type="InterPro" id="IPR014014">
    <property type="entry name" value="RNA_helicase_DEAD_Q_motif"/>
</dbReference>
<accession>A0A7X8XUL7</accession>
<keyword evidence="3 11" id="KW-0347">Helicase</keyword>
<evidence type="ECO:0000256" key="4">
    <source>
        <dbReference type="ARBA" id="ARBA00022840"/>
    </source>
</evidence>
<dbReference type="PANTHER" id="PTHR47959">
    <property type="entry name" value="ATP-DEPENDENT RNA HELICASE RHLE-RELATED"/>
    <property type="match status" value="1"/>
</dbReference>
<feature type="compositionally biased region" description="Basic residues" evidence="7">
    <location>
        <begin position="409"/>
        <end position="428"/>
    </location>
</feature>
<dbReference type="GO" id="GO:0003676">
    <property type="term" value="F:nucleic acid binding"/>
    <property type="evidence" value="ECO:0007669"/>
    <property type="project" value="InterPro"/>
</dbReference>
<dbReference type="PROSITE" id="PS51195">
    <property type="entry name" value="Q_MOTIF"/>
    <property type="match status" value="1"/>
</dbReference>
<proteinExistence type="inferred from homology"/>
<evidence type="ECO:0000313" key="11">
    <source>
        <dbReference type="EMBL" id="NLR90245.1"/>
    </source>
</evidence>
<keyword evidence="2" id="KW-0378">Hydrolase</keyword>
<comment type="similarity">
    <text evidence="5">Belongs to the DEAD box helicase family.</text>
</comment>
<dbReference type="GO" id="GO:0003724">
    <property type="term" value="F:RNA helicase activity"/>
    <property type="evidence" value="ECO:0007669"/>
    <property type="project" value="InterPro"/>
</dbReference>
<dbReference type="InterPro" id="IPR014001">
    <property type="entry name" value="Helicase_ATP-bd"/>
</dbReference>
<dbReference type="GO" id="GO:0005524">
    <property type="term" value="F:ATP binding"/>
    <property type="evidence" value="ECO:0007669"/>
    <property type="project" value="UniProtKB-KW"/>
</dbReference>